<dbReference type="Gene3D" id="3.90.1410.10">
    <property type="entry name" value="set domain protein methyltransferase, domain 1"/>
    <property type="match status" value="1"/>
</dbReference>
<proteinExistence type="predicted"/>
<name>A0AB34JB25_PRYPA</name>
<dbReference type="GO" id="GO:0016279">
    <property type="term" value="F:protein-lysine N-methyltransferase activity"/>
    <property type="evidence" value="ECO:0007669"/>
    <property type="project" value="TreeGrafter"/>
</dbReference>
<dbReference type="InterPro" id="IPR046341">
    <property type="entry name" value="SET_dom_sf"/>
</dbReference>
<accession>A0AB34JB25</accession>
<comment type="caution">
    <text evidence="1">The sequence shown here is derived from an EMBL/GenBank/DDBJ whole genome shotgun (WGS) entry which is preliminary data.</text>
</comment>
<sequence length="532" mass="58337">MMALLLPLALEVLMPRAPHATMLRLHARAPPRPRARSSRRSILSMRVAAPSNSAFERWAEDKGISAEKLRLQDFDGERGVGATAALQRGERILAVPSQLALQVTTTQRTPGWLSEDSLWQTSPWHHRLALTLLHEESKRGESELQPWLAVLPRSFSTPIFWTDAELARLDYAPVVEAVEAQRDEWDGLVSKLQRQPPSGLKVDKDSLYRALSVVRSRSFSGPYAGGTFKGSLLQLFLVSTIAAISTLTGGNAELALDGFLGFAVYILANDLFFSRGTNAKRYVLCPFIDMMNHASSRAATDVAYEYFTDKFAVVLDDTPVKQGEESKICYGPRSNDALLQYYGFIEESNPHDTFQVNQQDFLVSLAQVSPYDRAHVRSLASEALPPSMVFTPRGVDDTAFRITRLVLFPSEAAAGRGLAQLPLSHELEVMRALAAIAKSFSARFAPAGSGVGFAESSAMPKQGAKNFKKSPIDRTAAIVASFRSEKSKLLASSGKALLELAAKCEEEGMLIQPNSDDKSESISLRFGLTKIS</sequence>
<evidence type="ECO:0000313" key="2">
    <source>
        <dbReference type="Proteomes" id="UP001515480"/>
    </source>
</evidence>
<organism evidence="1 2">
    <name type="scientific">Prymnesium parvum</name>
    <name type="common">Toxic golden alga</name>
    <dbReference type="NCBI Taxonomy" id="97485"/>
    <lineage>
        <taxon>Eukaryota</taxon>
        <taxon>Haptista</taxon>
        <taxon>Haptophyta</taxon>
        <taxon>Prymnesiophyceae</taxon>
        <taxon>Prymnesiales</taxon>
        <taxon>Prymnesiaceae</taxon>
        <taxon>Prymnesium</taxon>
    </lineage>
</organism>
<protein>
    <recommendedName>
        <fullName evidence="3">SET domain-containing protein</fullName>
    </recommendedName>
</protein>
<dbReference type="PANTHER" id="PTHR13271:SF133">
    <property type="entry name" value="SET DOMAIN-CONTAINING PROTEIN"/>
    <property type="match status" value="1"/>
</dbReference>
<dbReference type="SUPFAM" id="SSF82199">
    <property type="entry name" value="SET domain"/>
    <property type="match status" value="1"/>
</dbReference>
<dbReference type="InterPro" id="IPR050600">
    <property type="entry name" value="SETD3_SETD6_MTase"/>
</dbReference>
<dbReference type="CDD" id="cd10527">
    <property type="entry name" value="SET_LSMT"/>
    <property type="match status" value="1"/>
</dbReference>
<evidence type="ECO:0008006" key="3">
    <source>
        <dbReference type="Google" id="ProtNLM"/>
    </source>
</evidence>
<dbReference type="PANTHER" id="PTHR13271">
    <property type="entry name" value="UNCHARACTERIZED PUTATIVE METHYLTRANSFERASE"/>
    <property type="match status" value="1"/>
</dbReference>
<dbReference type="Proteomes" id="UP001515480">
    <property type="component" value="Unassembled WGS sequence"/>
</dbReference>
<reference evidence="1 2" key="1">
    <citation type="journal article" date="2024" name="Science">
        <title>Giant polyketide synthase enzymes in the biosynthesis of giant marine polyether toxins.</title>
        <authorList>
            <person name="Fallon T.R."/>
            <person name="Shende V.V."/>
            <person name="Wierzbicki I.H."/>
            <person name="Pendleton A.L."/>
            <person name="Watervoot N.F."/>
            <person name="Auber R.P."/>
            <person name="Gonzalez D.J."/>
            <person name="Wisecaver J.H."/>
            <person name="Moore B.S."/>
        </authorList>
    </citation>
    <scope>NUCLEOTIDE SEQUENCE [LARGE SCALE GENOMIC DNA]</scope>
    <source>
        <strain evidence="1 2">12B1</strain>
    </source>
</reference>
<evidence type="ECO:0000313" key="1">
    <source>
        <dbReference type="EMBL" id="KAL1518855.1"/>
    </source>
</evidence>
<dbReference type="AlphaFoldDB" id="A0AB34JB25"/>
<keyword evidence="2" id="KW-1185">Reference proteome</keyword>
<gene>
    <name evidence="1" type="ORF">AB1Y20_003132</name>
</gene>
<dbReference type="EMBL" id="JBGBPQ010000010">
    <property type="protein sequence ID" value="KAL1518855.1"/>
    <property type="molecule type" value="Genomic_DNA"/>
</dbReference>